<evidence type="ECO:0000313" key="1">
    <source>
        <dbReference type="EMBL" id="KAJ3484868.1"/>
    </source>
</evidence>
<name>A0ACC1QQR4_9HYPO</name>
<accession>A0ACC1QQR4</accession>
<keyword evidence="2" id="KW-1185">Reference proteome</keyword>
<evidence type="ECO:0000313" key="2">
    <source>
        <dbReference type="Proteomes" id="UP001148737"/>
    </source>
</evidence>
<dbReference type="EMBL" id="JANAKD010000994">
    <property type="protein sequence ID" value="KAJ3484868.1"/>
    <property type="molecule type" value="Genomic_DNA"/>
</dbReference>
<reference evidence="1" key="1">
    <citation type="submission" date="2022-07" db="EMBL/GenBank/DDBJ databases">
        <title>Genome Sequence of Lecanicillium saksenae.</title>
        <authorList>
            <person name="Buettner E."/>
        </authorList>
    </citation>
    <scope>NUCLEOTIDE SEQUENCE</scope>
    <source>
        <strain evidence="1">VT-O1</strain>
    </source>
</reference>
<sequence length="159" mass="16748">MAPMAMAGRRGGAMTTLVRSAALSSGSGAALRRNRITTSTYRTLLHNVPAADDIWKYEVPKLAFAGKTYLADAILAISALHLRSLNPDDKTLAQASHAYSASALADYCSSLAGGIQEENAEALFLTACLIAFQATASRIFIKDDGEMTPSTGRNSSSGF</sequence>
<comment type="caution">
    <text evidence="1">The sequence shown here is derived from an EMBL/GenBank/DDBJ whole genome shotgun (WGS) entry which is preliminary data.</text>
</comment>
<gene>
    <name evidence="1" type="ORF">NLG97_g6950</name>
</gene>
<protein>
    <submittedName>
        <fullName evidence="1">Uncharacterized protein</fullName>
    </submittedName>
</protein>
<proteinExistence type="predicted"/>
<organism evidence="1 2">
    <name type="scientific">Lecanicillium saksenae</name>
    <dbReference type="NCBI Taxonomy" id="468837"/>
    <lineage>
        <taxon>Eukaryota</taxon>
        <taxon>Fungi</taxon>
        <taxon>Dikarya</taxon>
        <taxon>Ascomycota</taxon>
        <taxon>Pezizomycotina</taxon>
        <taxon>Sordariomycetes</taxon>
        <taxon>Hypocreomycetidae</taxon>
        <taxon>Hypocreales</taxon>
        <taxon>Cordycipitaceae</taxon>
        <taxon>Lecanicillium</taxon>
    </lineage>
</organism>
<dbReference type="Proteomes" id="UP001148737">
    <property type="component" value="Unassembled WGS sequence"/>
</dbReference>